<evidence type="ECO:0000313" key="1">
    <source>
        <dbReference type="EMBL" id="CAH3014512.1"/>
    </source>
</evidence>
<gene>
    <name evidence="1" type="ORF">PEVE_00001810</name>
</gene>
<protein>
    <submittedName>
        <fullName evidence="1">Uncharacterized protein</fullName>
    </submittedName>
</protein>
<comment type="caution">
    <text evidence="1">The sequence shown here is derived from an EMBL/GenBank/DDBJ whole genome shotgun (WGS) entry which is preliminary data.</text>
</comment>
<proteinExistence type="predicted"/>
<sequence>MEMPNVMPTVTLLTMNNQYVQLRQVKKCEPFSRTTLFKILDVWEASQRKSLQGLDNTTAEGSAAFHKVEIITDSLKKVGLEKKNGACKPKESFRMLNATSRLVIMFIASQRKPSVPTTATNSPSVTNKIPIFMKSVLISTQKLRVTVKNMKNVHDEVEVQIRGSSWHPYSGCYHNNFLITAVKDFGQRMGIEVCHYDYSEPHYGNNIRDRILCPMKSCIRRFCDEGHDILTAAD</sequence>
<organism evidence="1 2">
    <name type="scientific">Porites evermanni</name>
    <dbReference type="NCBI Taxonomy" id="104178"/>
    <lineage>
        <taxon>Eukaryota</taxon>
        <taxon>Metazoa</taxon>
        <taxon>Cnidaria</taxon>
        <taxon>Anthozoa</taxon>
        <taxon>Hexacorallia</taxon>
        <taxon>Scleractinia</taxon>
        <taxon>Fungiina</taxon>
        <taxon>Poritidae</taxon>
        <taxon>Porites</taxon>
    </lineage>
</organism>
<accession>A0ABN8LBR1</accession>
<reference evidence="1 2" key="1">
    <citation type="submission" date="2022-05" db="EMBL/GenBank/DDBJ databases">
        <authorList>
            <consortium name="Genoscope - CEA"/>
            <person name="William W."/>
        </authorList>
    </citation>
    <scope>NUCLEOTIDE SEQUENCE [LARGE SCALE GENOMIC DNA]</scope>
</reference>
<evidence type="ECO:0000313" key="2">
    <source>
        <dbReference type="Proteomes" id="UP001159427"/>
    </source>
</evidence>
<feature type="non-terminal residue" evidence="1">
    <location>
        <position position="234"/>
    </location>
</feature>
<dbReference type="Proteomes" id="UP001159427">
    <property type="component" value="Unassembled WGS sequence"/>
</dbReference>
<name>A0ABN8LBR1_9CNID</name>
<dbReference type="EMBL" id="CALNXI010000011">
    <property type="protein sequence ID" value="CAH3014512.1"/>
    <property type="molecule type" value="Genomic_DNA"/>
</dbReference>
<keyword evidence="2" id="KW-1185">Reference proteome</keyword>